<protein>
    <submittedName>
        <fullName evidence="10">Uncharacterized protein</fullName>
    </submittedName>
</protein>
<dbReference type="SMART" id="SM00364">
    <property type="entry name" value="LRR_BAC"/>
    <property type="match status" value="2"/>
</dbReference>
<feature type="signal peptide" evidence="9">
    <location>
        <begin position="1"/>
        <end position="19"/>
    </location>
</feature>
<keyword evidence="2" id="KW-0433">Leucine-rich repeat</keyword>
<evidence type="ECO:0000313" key="10">
    <source>
        <dbReference type="EMBL" id="KAF6031216.1"/>
    </source>
</evidence>
<keyword evidence="6" id="KW-1133">Transmembrane helix</keyword>
<dbReference type="Proteomes" id="UP000593567">
    <property type="component" value="Unassembled WGS sequence"/>
</dbReference>
<proteinExistence type="predicted"/>
<dbReference type="SUPFAM" id="SSF52058">
    <property type="entry name" value="L domain-like"/>
    <property type="match status" value="1"/>
</dbReference>
<keyword evidence="4 9" id="KW-0732">Signal</keyword>
<evidence type="ECO:0000256" key="7">
    <source>
        <dbReference type="ARBA" id="ARBA00023136"/>
    </source>
</evidence>
<organism evidence="10 11">
    <name type="scientific">Bugula neritina</name>
    <name type="common">Brown bryozoan</name>
    <name type="synonym">Sertularia neritina</name>
    <dbReference type="NCBI Taxonomy" id="10212"/>
    <lineage>
        <taxon>Eukaryota</taxon>
        <taxon>Metazoa</taxon>
        <taxon>Spiralia</taxon>
        <taxon>Lophotrochozoa</taxon>
        <taxon>Bryozoa</taxon>
        <taxon>Gymnolaemata</taxon>
        <taxon>Cheilostomatida</taxon>
        <taxon>Flustrina</taxon>
        <taxon>Buguloidea</taxon>
        <taxon>Bugulidae</taxon>
        <taxon>Bugula</taxon>
    </lineage>
</organism>
<evidence type="ECO:0000256" key="3">
    <source>
        <dbReference type="ARBA" id="ARBA00022692"/>
    </source>
</evidence>
<dbReference type="GO" id="GO:0038023">
    <property type="term" value="F:signaling receptor activity"/>
    <property type="evidence" value="ECO:0007669"/>
    <property type="project" value="TreeGrafter"/>
</dbReference>
<evidence type="ECO:0000256" key="1">
    <source>
        <dbReference type="ARBA" id="ARBA00004167"/>
    </source>
</evidence>
<evidence type="ECO:0000256" key="2">
    <source>
        <dbReference type="ARBA" id="ARBA00022614"/>
    </source>
</evidence>
<accession>A0A7J7K0V6</accession>
<dbReference type="Gene3D" id="3.80.10.10">
    <property type="entry name" value="Ribonuclease Inhibitor"/>
    <property type="match status" value="2"/>
</dbReference>
<dbReference type="AlphaFoldDB" id="A0A7J7K0V6"/>
<dbReference type="PANTHER" id="PTHR24365">
    <property type="entry name" value="TOLL-LIKE RECEPTOR"/>
    <property type="match status" value="1"/>
</dbReference>
<dbReference type="GO" id="GO:0005886">
    <property type="term" value="C:plasma membrane"/>
    <property type="evidence" value="ECO:0007669"/>
    <property type="project" value="TreeGrafter"/>
</dbReference>
<dbReference type="PROSITE" id="PS51450">
    <property type="entry name" value="LRR"/>
    <property type="match status" value="1"/>
</dbReference>
<dbReference type="InterPro" id="IPR003591">
    <property type="entry name" value="Leu-rich_rpt_typical-subtyp"/>
</dbReference>
<sequence>MHLVLVPAVLSILIPTTFTLSQDCHPDWIKCDCSEEEIGSRTIKTMSCSYSAFSSLSTTLSFSTLPQLPADITELQFDRITLPTIGNNSFAGLTNLQVLALDFCDIENIEILAFSQLRNLKELNLQNNRIKNLPDLIFAELTRCVTLFGKEQNFSIPEKLFQMNPQLLTLTLTENKISYLHADIFNVTLGLEQLYIEENLLSTLSEVVFSHLFDLKLISLKGNKFVCDCNIAGFVYGHQLLGAVER</sequence>
<comment type="caution">
    <text evidence="10">The sequence shown here is derived from an EMBL/GenBank/DDBJ whole genome shotgun (WGS) entry which is preliminary data.</text>
</comment>
<evidence type="ECO:0000313" key="11">
    <source>
        <dbReference type="Proteomes" id="UP000593567"/>
    </source>
</evidence>
<keyword evidence="8" id="KW-0325">Glycoprotein</keyword>
<feature type="chain" id="PRO_5029888919" evidence="9">
    <location>
        <begin position="20"/>
        <end position="246"/>
    </location>
</feature>
<dbReference type="SMART" id="SM00369">
    <property type="entry name" value="LRR_TYP"/>
    <property type="match status" value="4"/>
</dbReference>
<comment type="subcellular location">
    <subcellularLocation>
        <location evidence="1">Membrane</location>
        <topology evidence="1">Single-pass membrane protein</topology>
    </subcellularLocation>
</comment>
<keyword evidence="11" id="KW-1185">Reference proteome</keyword>
<dbReference type="PANTHER" id="PTHR24365:SF541">
    <property type="entry name" value="PROTEIN TOLL-RELATED"/>
    <property type="match status" value="1"/>
</dbReference>
<dbReference type="EMBL" id="VXIV02001632">
    <property type="protein sequence ID" value="KAF6031216.1"/>
    <property type="molecule type" value="Genomic_DNA"/>
</dbReference>
<evidence type="ECO:0000256" key="6">
    <source>
        <dbReference type="ARBA" id="ARBA00022989"/>
    </source>
</evidence>
<dbReference type="InterPro" id="IPR026906">
    <property type="entry name" value="LRR_5"/>
</dbReference>
<evidence type="ECO:0000256" key="5">
    <source>
        <dbReference type="ARBA" id="ARBA00022737"/>
    </source>
</evidence>
<gene>
    <name evidence="10" type="ORF">EB796_010452</name>
</gene>
<dbReference type="InterPro" id="IPR001611">
    <property type="entry name" value="Leu-rich_rpt"/>
</dbReference>
<keyword evidence="3" id="KW-0812">Transmembrane</keyword>
<dbReference type="OrthoDB" id="6125105at2759"/>
<evidence type="ECO:0000256" key="4">
    <source>
        <dbReference type="ARBA" id="ARBA00022729"/>
    </source>
</evidence>
<name>A0A7J7K0V6_BUGNE</name>
<keyword evidence="7" id="KW-0472">Membrane</keyword>
<keyword evidence="5" id="KW-0677">Repeat</keyword>
<evidence type="ECO:0000256" key="9">
    <source>
        <dbReference type="SAM" id="SignalP"/>
    </source>
</evidence>
<dbReference type="Pfam" id="PF13306">
    <property type="entry name" value="LRR_5"/>
    <property type="match status" value="1"/>
</dbReference>
<reference evidence="10" key="1">
    <citation type="submission" date="2020-06" db="EMBL/GenBank/DDBJ databases">
        <title>Draft genome of Bugula neritina, a colonial animal packing powerful symbionts and potential medicines.</title>
        <authorList>
            <person name="Rayko M."/>
        </authorList>
    </citation>
    <scope>NUCLEOTIDE SEQUENCE [LARGE SCALE GENOMIC DNA]</scope>
    <source>
        <strain evidence="10">Kwan_BN1</strain>
    </source>
</reference>
<dbReference type="InterPro" id="IPR032675">
    <property type="entry name" value="LRR_dom_sf"/>
</dbReference>
<evidence type="ECO:0000256" key="8">
    <source>
        <dbReference type="ARBA" id="ARBA00023180"/>
    </source>
</evidence>
<dbReference type="GO" id="GO:0007165">
    <property type="term" value="P:signal transduction"/>
    <property type="evidence" value="ECO:0007669"/>
    <property type="project" value="TreeGrafter"/>
</dbReference>